<accession>A0ABX8LJD9</accession>
<evidence type="ECO:0000313" key="1">
    <source>
        <dbReference type="EMBL" id="QXE90912.1"/>
    </source>
</evidence>
<evidence type="ECO:0000313" key="2">
    <source>
        <dbReference type="Proteomes" id="UP000683559"/>
    </source>
</evidence>
<name>A0ABX8LJD9_9BACT</name>
<reference evidence="1 2" key="1">
    <citation type="submission" date="2021-06" db="EMBL/GenBank/DDBJ databases">
        <title>Gemonas diversity in paddy soil.</title>
        <authorList>
            <person name="Liu G."/>
        </authorList>
    </citation>
    <scope>NUCLEOTIDE SEQUENCE [LARGE SCALE GENOMIC DNA]</scope>
    <source>
        <strain evidence="1 2">RG2</strain>
    </source>
</reference>
<sequence>MVEKFDFEAGAAGWSAPAKTISLGTATAPKKSGKGSLKIAGTSSAGLYNFAASPRKELQPGKQYQATAWLLVKEWDHAGTAPLLKIALYKDGKFLSNTFSNSYDLKKKNQWQKLTVTVAAPAGGKIAGALSVEKGTQEQIKATMNLDEVKLQAVK</sequence>
<keyword evidence="2" id="KW-1185">Reference proteome</keyword>
<organism evidence="1 2">
    <name type="scientific">Geomonas subterranea</name>
    <dbReference type="NCBI Taxonomy" id="2847989"/>
    <lineage>
        <taxon>Bacteria</taxon>
        <taxon>Pseudomonadati</taxon>
        <taxon>Thermodesulfobacteriota</taxon>
        <taxon>Desulfuromonadia</taxon>
        <taxon>Geobacterales</taxon>
        <taxon>Geobacteraceae</taxon>
        <taxon>Geomonas</taxon>
    </lineage>
</organism>
<evidence type="ECO:0008006" key="3">
    <source>
        <dbReference type="Google" id="ProtNLM"/>
    </source>
</evidence>
<dbReference type="RefSeq" id="WP_217287506.1">
    <property type="nucleotide sequence ID" value="NZ_CP077683.1"/>
</dbReference>
<proteinExistence type="predicted"/>
<gene>
    <name evidence="1" type="ORF">KP001_21475</name>
</gene>
<dbReference type="EMBL" id="CP077683">
    <property type="protein sequence ID" value="QXE90912.1"/>
    <property type="molecule type" value="Genomic_DNA"/>
</dbReference>
<dbReference type="Proteomes" id="UP000683559">
    <property type="component" value="Chromosome"/>
</dbReference>
<protein>
    <recommendedName>
        <fullName evidence="3">CBM-cenC domain-containing protein</fullName>
    </recommendedName>
</protein>